<gene>
    <name evidence="1" type="ORF">MRB53_019374</name>
</gene>
<organism evidence="1 2">
    <name type="scientific">Persea americana</name>
    <name type="common">Avocado</name>
    <dbReference type="NCBI Taxonomy" id="3435"/>
    <lineage>
        <taxon>Eukaryota</taxon>
        <taxon>Viridiplantae</taxon>
        <taxon>Streptophyta</taxon>
        <taxon>Embryophyta</taxon>
        <taxon>Tracheophyta</taxon>
        <taxon>Spermatophyta</taxon>
        <taxon>Magnoliopsida</taxon>
        <taxon>Magnoliidae</taxon>
        <taxon>Laurales</taxon>
        <taxon>Lauraceae</taxon>
        <taxon>Persea</taxon>
    </lineage>
</organism>
<evidence type="ECO:0000313" key="1">
    <source>
        <dbReference type="EMBL" id="KAJ8626067.1"/>
    </source>
</evidence>
<accession>A0ACC2KXU9</accession>
<dbReference type="Proteomes" id="UP001234297">
    <property type="component" value="Chromosome 6"/>
</dbReference>
<evidence type="ECO:0000313" key="2">
    <source>
        <dbReference type="Proteomes" id="UP001234297"/>
    </source>
</evidence>
<comment type="caution">
    <text evidence="1">The sequence shown here is derived from an EMBL/GenBank/DDBJ whole genome shotgun (WGS) entry which is preliminary data.</text>
</comment>
<reference evidence="1 2" key="1">
    <citation type="journal article" date="2022" name="Hortic Res">
        <title>A haplotype resolved chromosomal level avocado genome allows analysis of novel avocado genes.</title>
        <authorList>
            <person name="Nath O."/>
            <person name="Fletcher S.J."/>
            <person name="Hayward A."/>
            <person name="Shaw L.M."/>
            <person name="Masouleh A.K."/>
            <person name="Furtado A."/>
            <person name="Henry R.J."/>
            <person name="Mitter N."/>
        </authorList>
    </citation>
    <scope>NUCLEOTIDE SEQUENCE [LARGE SCALE GENOMIC DNA]</scope>
    <source>
        <strain evidence="2">cv. Hass</strain>
    </source>
</reference>
<sequence length="236" mass="26268">MTVNEDESSTTKRKADAEKLPVASFFRFRSVCRGWNFLFWSPGYHTLCREVPRKPWFYMLCVKSPAGVVYDTEALVGRHINLPAPTRGPGGATSRYQIPVAASGGHVCFLSSITELTVCNLLTGPTRPLPVLKPGIPVLAIAMRVIGSSYQIVIAVGRAPSYGVKVFTSMENSWKEMPITGAYELVSNQMAEDESRAARLLYRTRRKILERIEYLKGEGIIHRNPTKKLSGVITVY</sequence>
<protein>
    <submittedName>
        <fullName evidence="1">Uncharacterized protein</fullName>
    </submittedName>
</protein>
<proteinExistence type="predicted"/>
<dbReference type="EMBL" id="CM056814">
    <property type="protein sequence ID" value="KAJ8626067.1"/>
    <property type="molecule type" value="Genomic_DNA"/>
</dbReference>
<keyword evidence="2" id="KW-1185">Reference proteome</keyword>
<name>A0ACC2KXU9_PERAE</name>